<comment type="similarity">
    <text evidence="2">Belongs to the DsbD family.</text>
</comment>
<keyword evidence="3 6" id="KW-0812">Transmembrane</keyword>
<keyword evidence="5 6" id="KW-0472">Membrane</keyword>
<evidence type="ECO:0000256" key="3">
    <source>
        <dbReference type="ARBA" id="ARBA00022692"/>
    </source>
</evidence>
<dbReference type="InterPro" id="IPR003834">
    <property type="entry name" value="Cyt_c_assmbl_TM_dom"/>
</dbReference>
<feature type="domain" description="Cytochrome C biogenesis protein transmembrane" evidence="7">
    <location>
        <begin position="16"/>
        <end position="211"/>
    </location>
</feature>
<dbReference type="PANTHER" id="PTHR31272:SF4">
    <property type="entry name" value="CYTOCHROME C-TYPE BIOGENESIS PROTEIN HI_1454-RELATED"/>
    <property type="match status" value="1"/>
</dbReference>
<dbReference type="Pfam" id="PF02683">
    <property type="entry name" value="DsbD_TM"/>
    <property type="match status" value="1"/>
</dbReference>
<proteinExistence type="inferred from homology"/>
<evidence type="ECO:0000256" key="4">
    <source>
        <dbReference type="ARBA" id="ARBA00022989"/>
    </source>
</evidence>
<feature type="transmembrane region" description="Helical" evidence="6">
    <location>
        <begin position="169"/>
        <end position="190"/>
    </location>
</feature>
<feature type="transmembrane region" description="Helical" evidence="6">
    <location>
        <begin position="102"/>
        <end position="120"/>
    </location>
</feature>
<feature type="transmembrane region" description="Helical" evidence="6">
    <location>
        <begin position="211"/>
        <end position="231"/>
    </location>
</feature>
<feature type="transmembrane region" description="Helical" evidence="6">
    <location>
        <begin position="132"/>
        <end position="149"/>
    </location>
</feature>
<dbReference type="eggNOG" id="COG0785">
    <property type="taxonomic scope" value="Bacteria"/>
</dbReference>
<dbReference type="RefSeq" id="WP_013016109.1">
    <property type="nucleotide sequence ID" value="NC_013947.1"/>
</dbReference>
<keyword evidence="4 6" id="KW-1133">Transmembrane helix</keyword>
<accession>D3Q833</accession>
<dbReference type="HOGENOM" id="CLU_053225_2_1_11"/>
<dbReference type="InterPro" id="IPR051790">
    <property type="entry name" value="Cytochrome_c-biogenesis_DsbD"/>
</dbReference>
<dbReference type="AlphaFoldDB" id="D3Q833"/>
<sequence>MTSPFADLATNGPLLVAMGVAALAGLVSFLSPCILPLVPGYVSYVTGLSGADLETPSSRGRVAAGCALFIAGFTAVFTFLSFAVTSLSNALATSTVWLERGAGVLIIVMGLAFLGVIPGFDRLIRVQKLPRAGLFAAPVLGAVFALSWTPCLSPTLTAVLALGATQDGTARGVTLAITYCLGLGLPFLLFGLGFRKMMDVFTFFKRHSRTLTRVGGIAMVLIGLALVTGLWTEAMNWLRATVGPGEVGI</sequence>
<dbReference type="GO" id="GO:0017004">
    <property type="term" value="P:cytochrome complex assembly"/>
    <property type="evidence" value="ECO:0007669"/>
    <property type="project" value="InterPro"/>
</dbReference>
<feature type="transmembrane region" description="Helical" evidence="6">
    <location>
        <begin position="62"/>
        <end position="82"/>
    </location>
</feature>
<dbReference type="EMBL" id="CP001778">
    <property type="protein sequence ID" value="ADD40538.1"/>
    <property type="molecule type" value="Genomic_DNA"/>
</dbReference>
<dbReference type="KEGG" id="sna:Snas_0826"/>
<dbReference type="STRING" id="446470.Snas_0826"/>
<dbReference type="OrthoDB" id="9803065at2"/>
<keyword evidence="9" id="KW-1185">Reference proteome</keyword>
<evidence type="ECO:0000256" key="6">
    <source>
        <dbReference type="SAM" id="Phobius"/>
    </source>
</evidence>
<evidence type="ECO:0000256" key="1">
    <source>
        <dbReference type="ARBA" id="ARBA00004141"/>
    </source>
</evidence>
<comment type="subcellular location">
    <subcellularLocation>
        <location evidence="1">Membrane</location>
        <topology evidence="1">Multi-pass membrane protein</topology>
    </subcellularLocation>
</comment>
<name>D3Q833_STANL</name>
<dbReference type="PANTHER" id="PTHR31272">
    <property type="entry name" value="CYTOCHROME C-TYPE BIOGENESIS PROTEIN HI_1454-RELATED"/>
    <property type="match status" value="1"/>
</dbReference>
<organism evidence="8 9">
    <name type="scientific">Stackebrandtia nassauensis (strain DSM 44728 / CIP 108903 / NRRL B-16338 / NBRC 102104 / LLR-40K-21)</name>
    <dbReference type="NCBI Taxonomy" id="446470"/>
    <lineage>
        <taxon>Bacteria</taxon>
        <taxon>Bacillati</taxon>
        <taxon>Actinomycetota</taxon>
        <taxon>Actinomycetes</taxon>
        <taxon>Glycomycetales</taxon>
        <taxon>Glycomycetaceae</taxon>
        <taxon>Stackebrandtia</taxon>
    </lineage>
</organism>
<evidence type="ECO:0000256" key="5">
    <source>
        <dbReference type="ARBA" id="ARBA00023136"/>
    </source>
</evidence>
<feature type="transmembrane region" description="Helical" evidence="6">
    <location>
        <begin position="20"/>
        <end position="42"/>
    </location>
</feature>
<evidence type="ECO:0000259" key="7">
    <source>
        <dbReference type="Pfam" id="PF02683"/>
    </source>
</evidence>
<evidence type="ECO:0000313" key="9">
    <source>
        <dbReference type="Proteomes" id="UP000000844"/>
    </source>
</evidence>
<evidence type="ECO:0000256" key="2">
    <source>
        <dbReference type="ARBA" id="ARBA00006143"/>
    </source>
</evidence>
<dbReference type="GO" id="GO:0016020">
    <property type="term" value="C:membrane"/>
    <property type="evidence" value="ECO:0007669"/>
    <property type="project" value="UniProtKB-SubCell"/>
</dbReference>
<reference evidence="8 9" key="1">
    <citation type="journal article" date="2009" name="Stand. Genomic Sci.">
        <title>Complete genome sequence of Stackebrandtia nassauensis type strain (LLR-40K-21).</title>
        <authorList>
            <person name="Munk C."/>
            <person name="Lapidus A."/>
            <person name="Copeland A."/>
            <person name="Jando M."/>
            <person name="Mayilraj S."/>
            <person name="Glavina Del Rio T."/>
            <person name="Nolan M."/>
            <person name="Chen F."/>
            <person name="Lucas S."/>
            <person name="Tice H."/>
            <person name="Cheng J.F."/>
            <person name="Han C."/>
            <person name="Detter J.C."/>
            <person name="Bruce D."/>
            <person name="Goodwin L."/>
            <person name="Chain P."/>
            <person name="Pitluck S."/>
            <person name="Goker M."/>
            <person name="Ovchinikova G."/>
            <person name="Pati A."/>
            <person name="Ivanova N."/>
            <person name="Mavromatis K."/>
            <person name="Chen A."/>
            <person name="Palaniappan K."/>
            <person name="Land M."/>
            <person name="Hauser L."/>
            <person name="Chang Y.J."/>
            <person name="Jeffries C.D."/>
            <person name="Bristow J."/>
            <person name="Eisen J.A."/>
            <person name="Markowitz V."/>
            <person name="Hugenholtz P."/>
            <person name="Kyrpides N.C."/>
            <person name="Klenk H.P."/>
        </authorList>
    </citation>
    <scope>NUCLEOTIDE SEQUENCE [LARGE SCALE GENOMIC DNA]</scope>
    <source>
        <strain evidence="9">DSM 44728 / CIP 108903 / NRRL B-16338 / NBRC 102104 / LLR-40K-21</strain>
    </source>
</reference>
<protein>
    <submittedName>
        <fullName evidence="8">Cytochrome c biogenesis protein transmembrane region</fullName>
    </submittedName>
</protein>
<gene>
    <name evidence="8" type="ordered locus">Snas_0826</name>
</gene>
<evidence type="ECO:0000313" key="8">
    <source>
        <dbReference type="EMBL" id="ADD40538.1"/>
    </source>
</evidence>
<dbReference type="Proteomes" id="UP000000844">
    <property type="component" value="Chromosome"/>
</dbReference>